<sequence length="162" mass="18225">MDSSVYQKVIGTIENIRRGTSCCTLLVSVREENGQEEIQFVVSGDTLVIDNVRLRRGMRVAAFYDTTLPAPAIFPPQYQAELITSLRRNQNVDLKFFDSSLTSEDNSLRLNLTPLTNIETANGQRFLCTPENETLLVYYTIATFSIPAQVTPQKVIVMCPKE</sequence>
<dbReference type="Proteomes" id="UP000823886">
    <property type="component" value="Unassembled WGS sequence"/>
</dbReference>
<evidence type="ECO:0000313" key="1">
    <source>
        <dbReference type="EMBL" id="HJC63136.1"/>
    </source>
</evidence>
<dbReference type="EMBL" id="DWVZ01000078">
    <property type="protein sequence ID" value="HJC63136.1"/>
    <property type="molecule type" value="Genomic_DNA"/>
</dbReference>
<proteinExistence type="predicted"/>
<protein>
    <submittedName>
        <fullName evidence="1">Uncharacterized protein</fullName>
    </submittedName>
</protein>
<reference evidence="1" key="2">
    <citation type="submission" date="2021-04" db="EMBL/GenBank/DDBJ databases">
        <authorList>
            <person name="Gilroy R."/>
        </authorList>
    </citation>
    <scope>NUCLEOTIDE SEQUENCE</scope>
    <source>
        <strain evidence="1">ChiBcec2-3848</strain>
    </source>
</reference>
<gene>
    <name evidence="1" type="ORF">H9753_05905</name>
</gene>
<dbReference type="AlphaFoldDB" id="A0A9D2PMD5"/>
<name>A0A9D2PMD5_9FIRM</name>
<comment type="caution">
    <text evidence="1">The sequence shown here is derived from an EMBL/GenBank/DDBJ whole genome shotgun (WGS) entry which is preliminary data.</text>
</comment>
<reference evidence="1" key="1">
    <citation type="journal article" date="2021" name="PeerJ">
        <title>Extensive microbial diversity within the chicken gut microbiome revealed by metagenomics and culture.</title>
        <authorList>
            <person name="Gilroy R."/>
            <person name="Ravi A."/>
            <person name="Getino M."/>
            <person name="Pursley I."/>
            <person name="Horton D.L."/>
            <person name="Alikhan N.F."/>
            <person name="Baker D."/>
            <person name="Gharbi K."/>
            <person name="Hall N."/>
            <person name="Watson M."/>
            <person name="Adriaenssens E.M."/>
            <person name="Foster-Nyarko E."/>
            <person name="Jarju S."/>
            <person name="Secka A."/>
            <person name="Antonio M."/>
            <person name="Oren A."/>
            <person name="Chaudhuri R.R."/>
            <person name="La Ragione R."/>
            <person name="Hildebrand F."/>
            <person name="Pallen M.J."/>
        </authorList>
    </citation>
    <scope>NUCLEOTIDE SEQUENCE</scope>
    <source>
        <strain evidence="1">ChiBcec2-3848</strain>
    </source>
</reference>
<evidence type="ECO:0000313" key="2">
    <source>
        <dbReference type="Proteomes" id="UP000823886"/>
    </source>
</evidence>
<accession>A0A9D2PMD5</accession>
<organism evidence="1 2">
    <name type="scientific">Candidatus Blautia merdavium</name>
    <dbReference type="NCBI Taxonomy" id="2838494"/>
    <lineage>
        <taxon>Bacteria</taxon>
        <taxon>Bacillati</taxon>
        <taxon>Bacillota</taxon>
        <taxon>Clostridia</taxon>
        <taxon>Lachnospirales</taxon>
        <taxon>Lachnospiraceae</taxon>
        <taxon>Blautia</taxon>
    </lineage>
</organism>